<dbReference type="VEuPathDB" id="PlasmoDB:PocGH01_00188800"/>
<evidence type="ECO:0000256" key="1">
    <source>
        <dbReference type="SAM" id="MobiDB-lite"/>
    </source>
</evidence>
<evidence type="ECO:0000313" key="4">
    <source>
        <dbReference type="Proteomes" id="UP000242942"/>
    </source>
</evidence>
<accession>A0A1D3JEM0</accession>
<dbReference type="VEuPathDB" id="PlasmoDB:POWCR01_000184200"/>
<keyword evidence="2" id="KW-0812">Transmembrane</keyword>
<name>A0A1D3JEM0_PLAOA</name>
<evidence type="ECO:0000256" key="2">
    <source>
        <dbReference type="SAM" id="Phobius"/>
    </source>
</evidence>
<dbReference type="AlphaFoldDB" id="A0A1D3JEM0"/>
<keyword evidence="4" id="KW-1185">Reference proteome</keyword>
<proteinExistence type="predicted"/>
<feature type="transmembrane region" description="Helical" evidence="2">
    <location>
        <begin position="399"/>
        <end position="424"/>
    </location>
</feature>
<reference evidence="3 4" key="1">
    <citation type="submission" date="2016-06" db="EMBL/GenBank/DDBJ databases">
        <authorList>
            <consortium name="Pathogen Informatics"/>
        </authorList>
    </citation>
    <scope>NUCLEOTIDE SEQUENCE [LARGE SCALE GENOMIC DNA]</scope>
    <source>
        <strain evidence="3">PocGH01</strain>
    </source>
</reference>
<gene>
    <name evidence="3" type="primary">PocGH01_00188800</name>
    <name evidence="3" type="ORF">POCGH01_00188800</name>
</gene>
<keyword evidence="2" id="KW-0472">Membrane</keyword>
<feature type="region of interest" description="Disordered" evidence="1">
    <location>
        <begin position="224"/>
        <end position="265"/>
    </location>
</feature>
<feature type="compositionally biased region" description="Basic and acidic residues" evidence="1">
    <location>
        <begin position="144"/>
        <end position="166"/>
    </location>
</feature>
<feature type="compositionally biased region" description="Basic and acidic residues" evidence="1">
    <location>
        <begin position="234"/>
        <end position="245"/>
    </location>
</feature>
<evidence type="ECO:0000313" key="3">
    <source>
        <dbReference type="EMBL" id="SBT84316.1"/>
    </source>
</evidence>
<feature type="region of interest" description="Disordered" evidence="1">
    <location>
        <begin position="113"/>
        <end position="168"/>
    </location>
</feature>
<feature type="region of interest" description="Disordered" evidence="1">
    <location>
        <begin position="339"/>
        <end position="392"/>
    </location>
</feature>
<feature type="compositionally biased region" description="Basic and acidic residues" evidence="1">
    <location>
        <begin position="113"/>
        <end position="122"/>
    </location>
</feature>
<sequence length="487" mass="55500">MPIVTLEVHYHSPTVRRTWDEEGCLKKLSHFVEDVERKIDELDKTREYEQKFKYICKELSTLVDDAKKKYDDCFRETFLELYTITENKINVALEKCATSNKARELLAADHKEATDIKTKEESQEQNGECNKEADSQAKTCQTLLEHEKQSHPKEDLEHQKGGDQKARSIQLQQTKEDIPPNFPPIAITSKNLKENMEIISGNGSHFPDTLITDMGGQKAILTMDGSELTGGSDRSSDFSQERSQDNPELNGTHSTGNKEDGHLLFSGSDEHTIRLLHKEPSFDATSSRAGHSKPAESLESERHVYSPEVVSYVARQQINVQGSPDMGNAHPLPEKHVAKEDNQRNELSSQSNQFKGSQLPGLNSVSRDVDAHSQEEYVGSEGEKFSTPDEESRGFSSKMYITIILGILTLLISLFLLIKCTSLWRYTLKKKKNKREKLEEELDEELDEEFQERLDKIKFPLPNDEEDNIYLSYVPSEYSPHDDIFDI</sequence>
<dbReference type="Proteomes" id="UP000242942">
    <property type="component" value="Unassembled WGS sequence"/>
</dbReference>
<protein>
    <submittedName>
        <fullName evidence="3">PIR protein</fullName>
    </submittedName>
</protein>
<organism evidence="3 4">
    <name type="scientific">Plasmodium ovale</name>
    <name type="common">malaria parasite P. ovale</name>
    <dbReference type="NCBI Taxonomy" id="36330"/>
    <lineage>
        <taxon>Eukaryota</taxon>
        <taxon>Sar</taxon>
        <taxon>Alveolata</taxon>
        <taxon>Apicomplexa</taxon>
        <taxon>Aconoidasida</taxon>
        <taxon>Haemosporida</taxon>
        <taxon>Plasmodiidae</taxon>
        <taxon>Plasmodium</taxon>
        <taxon>Plasmodium (Plasmodium)</taxon>
    </lineage>
</organism>
<feature type="compositionally biased region" description="Basic and acidic residues" evidence="1">
    <location>
        <begin position="256"/>
        <end position="265"/>
    </location>
</feature>
<feature type="compositionally biased region" description="Basic and acidic residues" evidence="1">
    <location>
        <begin position="293"/>
        <end position="303"/>
    </location>
</feature>
<dbReference type="OrthoDB" id="389346at2759"/>
<feature type="compositionally biased region" description="Polar residues" evidence="1">
    <location>
        <begin position="246"/>
        <end position="255"/>
    </location>
</feature>
<feature type="compositionally biased region" description="Basic and acidic residues" evidence="1">
    <location>
        <begin position="367"/>
        <end position="392"/>
    </location>
</feature>
<feature type="region of interest" description="Disordered" evidence="1">
    <location>
        <begin position="280"/>
        <end position="303"/>
    </location>
</feature>
<dbReference type="EMBL" id="FLRI01000414">
    <property type="protein sequence ID" value="SBT84316.1"/>
    <property type="molecule type" value="Genomic_DNA"/>
</dbReference>
<feature type="compositionally biased region" description="Polar residues" evidence="1">
    <location>
        <begin position="345"/>
        <end position="366"/>
    </location>
</feature>
<keyword evidence="2" id="KW-1133">Transmembrane helix</keyword>